<dbReference type="InterPro" id="IPR011032">
    <property type="entry name" value="GroES-like_sf"/>
</dbReference>
<protein>
    <submittedName>
        <fullName evidence="2">Putative quinone oxidoreductase YhfP</fullName>
    </submittedName>
</protein>
<evidence type="ECO:0000259" key="1">
    <source>
        <dbReference type="SMART" id="SM00829"/>
    </source>
</evidence>
<feature type="domain" description="Enoyl reductase (ER)" evidence="1">
    <location>
        <begin position="16"/>
        <end position="328"/>
    </location>
</feature>
<name>A0A8J3IMM8_9CHLR</name>
<dbReference type="NCBIfam" id="TIGR02823">
    <property type="entry name" value="oxido_YhdH"/>
    <property type="match status" value="1"/>
</dbReference>
<dbReference type="InterPro" id="IPR020843">
    <property type="entry name" value="ER"/>
</dbReference>
<dbReference type="PANTHER" id="PTHR43677:SF1">
    <property type="entry name" value="ACRYLYL-COA REDUCTASE ACUI-RELATED"/>
    <property type="match status" value="1"/>
</dbReference>
<dbReference type="SMART" id="SM00829">
    <property type="entry name" value="PKS_ER"/>
    <property type="match status" value="1"/>
</dbReference>
<reference evidence="2" key="1">
    <citation type="submission" date="2020-10" db="EMBL/GenBank/DDBJ databases">
        <title>Taxonomic study of unclassified bacteria belonging to the class Ktedonobacteria.</title>
        <authorList>
            <person name="Yabe S."/>
            <person name="Wang C.M."/>
            <person name="Zheng Y."/>
            <person name="Sakai Y."/>
            <person name="Cavaletti L."/>
            <person name="Monciardini P."/>
            <person name="Donadio S."/>
        </authorList>
    </citation>
    <scope>NUCLEOTIDE SEQUENCE</scope>
    <source>
        <strain evidence="2">ID150040</strain>
    </source>
</reference>
<dbReference type="Pfam" id="PF08240">
    <property type="entry name" value="ADH_N"/>
    <property type="match status" value="1"/>
</dbReference>
<keyword evidence="3" id="KW-1185">Reference proteome</keyword>
<proteinExistence type="predicted"/>
<evidence type="ECO:0000313" key="3">
    <source>
        <dbReference type="Proteomes" id="UP000597444"/>
    </source>
</evidence>
<dbReference type="Pfam" id="PF00107">
    <property type="entry name" value="ADH_zinc_N"/>
    <property type="match status" value="1"/>
</dbReference>
<dbReference type="InterPro" id="IPR013149">
    <property type="entry name" value="ADH-like_C"/>
</dbReference>
<dbReference type="InterPro" id="IPR014188">
    <property type="entry name" value="Acrylyl-CoA_reductase_AcuI"/>
</dbReference>
<dbReference type="SUPFAM" id="SSF50129">
    <property type="entry name" value="GroES-like"/>
    <property type="match status" value="1"/>
</dbReference>
<dbReference type="InterPro" id="IPR013154">
    <property type="entry name" value="ADH-like_N"/>
</dbReference>
<dbReference type="SUPFAM" id="SSF51735">
    <property type="entry name" value="NAD(P)-binding Rossmann-fold domains"/>
    <property type="match status" value="1"/>
</dbReference>
<dbReference type="PANTHER" id="PTHR43677">
    <property type="entry name" value="SHORT-CHAIN DEHYDROGENASE/REDUCTASE"/>
    <property type="match status" value="1"/>
</dbReference>
<sequence>MQQDFRAFVVNQTSDGFNMGIERLKQQECPPGEVVIKVTYAAVNYKDALVCTPDGKVARTYPLVPGIECAGIVVESKDNRFQPGDAVLASDFGDTLGVSRHGGYREYACLPGDFLFPLRGLDFRQALVLSVGVTAAMGVRQLEMNGLTQEKGPILVTGATGGVASLAISLLARRGYQVAASTGKADAHEYLRQLGASEILSREEVEAESSRPLEAQRWAGSIDTVGGTTLAYLMRTTIKGGAIAAIGVAGGATFRATVFPLILRGIKILGIDMPSTPLHMRQELWEEVIHEKQVLSLVDTIASEAAMEDIPRVTKAMLQGQTRGRILIRMSDE</sequence>
<organism evidence="2 3">
    <name type="scientific">Reticulibacter mediterranei</name>
    <dbReference type="NCBI Taxonomy" id="2778369"/>
    <lineage>
        <taxon>Bacteria</taxon>
        <taxon>Bacillati</taxon>
        <taxon>Chloroflexota</taxon>
        <taxon>Ktedonobacteria</taxon>
        <taxon>Ktedonobacterales</taxon>
        <taxon>Reticulibacteraceae</taxon>
        <taxon>Reticulibacter</taxon>
    </lineage>
</organism>
<dbReference type="AlphaFoldDB" id="A0A8J3IMM8"/>
<gene>
    <name evidence="2" type="primary">yhfP</name>
    <name evidence="2" type="ORF">KSF_068760</name>
</gene>
<dbReference type="EMBL" id="BNJK01000001">
    <property type="protein sequence ID" value="GHO96828.1"/>
    <property type="molecule type" value="Genomic_DNA"/>
</dbReference>
<dbReference type="InterPro" id="IPR036291">
    <property type="entry name" value="NAD(P)-bd_dom_sf"/>
</dbReference>
<dbReference type="Gene3D" id="3.90.180.10">
    <property type="entry name" value="Medium-chain alcohol dehydrogenases, catalytic domain"/>
    <property type="match status" value="1"/>
</dbReference>
<dbReference type="InterPro" id="IPR051397">
    <property type="entry name" value="Zn-ADH-like_protein"/>
</dbReference>
<dbReference type="Gene3D" id="3.40.50.720">
    <property type="entry name" value="NAD(P)-binding Rossmann-like Domain"/>
    <property type="match status" value="1"/>
</dbReference>
<dbReference type="Proteomes" id="UP000597444">
    <property type="component" value="Unassembled WGS sequence"/>
</dbReference>
<evidence type="ECO:0000313" key="2">
    <source>
        <dbReference type="EMBL" id="GHO96828.1"/>
    </source>
</evidence>
<comment type="caution">
    <text evidence="2">The sequence shown here is derived from an EMBL/GenBank/DDBJ whole genome shotgun (WGS) entry which is preliminary data.</text>
</comment>
<dbReference type="RefSeq" id="WP_220207422.1">
    <property type="nucleotide sequence ID" value="NZ_BNJK01000001.1"/>
</dbReference>
<accession>A0A8J3IMM8</accession>
<dbReference type="GO" id="GO:0043957">
    <property type="term" value="F:acryloyl-CoA reductase (NADPH) activity"/>
    <property type="evidence" value="ECO:0007669"/>
    <property type="project" value="TreeGrafter"/>
</dbReference>